<dbReference type="RefSeq" id="WP_085279540.1">
    <property type="nucleotide sequence ID" value="NZ_FXAE01000046.1"/>
</dbReference>
<keyword evidence="3 5" id="KW-1133">Transmembrane helix</keyword>
<dbReference type="PANTHER" id="PTHR33514:SF1">
    <property type="entry name" value="ABC TRANSPORTER PERMEASE"/>
    <property type="match status" value="1"/>
</dbReference>
<evidence type="ECO:0000313" key="7">
    <source>
        <dbReference type="Proteomes" id="UP000192939"/>
    </source>
</evidence>
<gene>
    <name evidence="6" type="ORF">SAMN02744124_03550</name>
</gene>
<keyword evidence="4 5" id="KW-0472">Membrane</keyword>
<evidence type="ECO:0000256" key="2">
    <source>
        <dbReference type="ARBA" id="ARBA00022692"/>
    </source>
</evidence>
<comment type="caution">
    <text evidence="6">The sequence shown here is derived from an EMBL/GenBank/DDBJ whole genome shotgun (WGS) entry which is preliminary data.</text>
</comment>
<protein>
    <submittedName>
        <fullName evidence="6">Energy-coupling factor transport system permease protein</fullName>
    </submittedName>
</protein>
<keyword evidence="7" id="KW-1185">Reference proteome</keyword>
<comment type="subcellular location">
    <subcellularLocation>
        <location evidence="1">Membrane</location>
        <topology evidence="1">Multi-pass membrane protein</topology>
    </subcellularLocation>
</comment>
<keyword evidence="2 5" id="KW-0812">Transmembrane</keyword>
<feature type="transmembrane region" description="Helical" evidence="5">
    <location>
        <begin position="236"/>
        <end position="253"/>
    </location>
</feature>
<dbReference type="CDD" id="cd16914">
    <property type="entry name" value="EcfT"/>
    <property type="match status" value="1"/>
</dbReference>
<dbReference type="EMBL" id="FXAE01000046">
    <property type="protein sequence ID" value="SMF53963.1"/>
    <property type="molecule type" value="Genomic_DNA"/>
</dbReference>
<evidence type="ECO:0000313" key="6">
    <source>
        <dbReference type="EMBL" id="SMF53963.1"/>
    </source>
</evidence>
<proteinExistence type="predicted"/>
<organism evidence="6 7">
    <name type="scientific">Paenibacillus barengoltzii J12</name>
    <dbReference type="NCBI Taxonomy" id="935846"/>
    <lineage>
        <taxon>Bacteria</taxon>
        <taxon>Bacillati</taxon>
        <taxon>Bacillota</taxon>
        <taxon>Bacilli</taxon>
        <taxon>Bacillales</taxon>
        <taxon>Paenibacillaceae</taxon>
        <taxon>Paenibacillus</taxon>
    </lineage>
</organism>
<evidence type="ECO:0000256" key="1">
    <source>
        <dbReference type="ARBA" id="ARBA00004141"/>
    </source>
</evidence>
<evidence type="ECO:0000256" key="4">
    <source>
        <dbReference type="ARBA" id="ARBA00023136"/>
    </source>
</evidence>
<accession>A0ABY1M1B9</accession>
<name>A0ABY1M1B9_9BACL</name>
<feature type="transmembrane region" description="Helical" evidence="5">
    <location>
        <begin position="114"/>
        <end position="137"/>
    </location>
</feature>
<dbReference type="InterPro" id="IPR003339">
    <property type="entry name" value="ABC/ECF_trnsptr_transmembrane"/>
</dbReference>
<feature type="transmembrane region" description="Helical" evidence="5">
    <location>
        <begin position="12"/>
        <end position="34"/>
    </location>
</feature>
<feature type="transmembrane region" description="Helical" evidence="5">
    <location>
        <begin position="40"/>
        <end position="58"/>
    </location>
</feature>
<dbReference type="PANTHER" id="PTHR33514">
    <property type="entry name" value="PROTEIN ABCI12, CHLOROPLASTIC"/>
    <property type="match status" value="1"/>
</dbReference>
<dbReference type="Proteomes" id="UP000192939">
    <property type="component" value="Unassembled WGS sequence"/>
</dbReference>
<evidence type="ECO:0000256" key="5">
    <source>
        <dbReference type="SAM" id="Phobius"/>
    </source>
</evidence>
<dbReference type="Pfam" id="PF02361">
    <property type="entry name" value="CbiQ"/>
    <property type="match status" value="1"/>
</dbReference>
<sequence length="270" mass="31156">MRRFLTPKRRTWLHQANPAAKLALIILLFLLTLFTHRLDFIFYQALLFTFLLFLLSGYEPWKVALLLFPFALIFASSAATMILFGKGTEIWWSWGLFRISEESFYRGIHIGFKAVAFAAEGLLFVLTTSSVALFYALMQQAKLRPKYAYSFMASVRLLPMVWEELLVRRNALLIRGVRRPRGLPGLVAQAKLYAVPLLSQSIRRAHRVAVAMEAKAFDGNRPRTYYYPTAYSRYDVLTWLLIGLVVAAAYFLADLYPLFHIADVRYHEIL</sequence>
<feature type="transmembrane region" description="Helical" evidence="5">
    <location>
        <begin position="65"/>
        <end position="84"/>
    </location>
</feature>
<reference evidence="6 7" key="1">
    <citation type="submission" date="2017-04" db="EMBL/GenBank/DDBJ databases">
        <authorList>
            <person name="Varghese N."/>
            <person name="Submissions S."/>
        </authorList>
    </citation>
    <scope>NUCLEOTIDE SEQUENCE [LARGE SCALE GENOMIC DNA]</scope>
    <source>
        <strain evidence="6 7">J12</strain>
    </source>
</reference>
<evidence type="ECO:0000256" key="3">
    <source>
        <dbReference type="ARBA" id="ARBA00022989"/>
    </source>
</evidence>